<comment type="caution">
    <text evidence="1">The sequence shown here is derived from an EMBL/GenBank/DDBJ whole genome shotgun (WGS) entry which is preliminary data.</text>
</comment>
<keyword evidence="2" id="KW-1185">Reference proteome</keyword>
<accession>A0ABQ4KSZ4</accession>
<evidence type="ECO:0000313" key="1">
    <source>
        <dbReference type="EMBL" id="GIN94402.1"/>
    </source>
</evidence>
<organism evidence="1 2">
    <name type="scientific">Siminovitchia terrae</name>
    <name type="common">Bacillus terrae</name>
    <dbReference type="NCBI Taxonomy" id="1914933"/>
    <lineage>
        <taxon>Bacteria</taxon>
        <taxon>Bacillati</taxon>
        <taxon>Bacillota</taxon>
        <taxon>Bacilli</taxon>
        <taxon>Bacillales</taxon>
        <taxon>Bacillaceae</taxon>
        <taxon>Siminovitchia</taxon>
    </lineage>
</organism>
<dbReference type="Proteomes" id="UP000680670">
    <property type="component" value="Unassembled WGS sequence"/>
</dbReference>
<sequence length="82" mass="10025">MDYRFSILVFNYFISKSRTPVNKHLHILSNAGLSEIRRLDVKPDIRLVQNHCELKDWLTFFEHYWDKKLLAFKKDREENNDQ</sequence>
<protein>
    <submittedName>
        <fullName evidence="1">Uncharacterized protein</fullName>
    </submittedName>
</protein>
<name>A0ABQ4KSZ4_SIMTE</name>
<dbReference type="EMBL" id="BORJ01000001">
    <property type="protein sequence ID" value="GIN94402.1"/>
    <property type="molecule type" value="Genomic_DNA"/>
</dbReference>
<evidence type="ECO:0000313" key="2">
    <source>
        <dbReference type="Proteomes" id="UP000680670"/>
    </source>
</evidence>
<proteinExistence type="predicted"/>
<gene>
    <name evidence="1" type="ORF">J6TS1_02720</name>
</gene>
<reference evidence="1 2" key="1">
    <citation type="submission" date="2021-03" db="EMBL/GenBank/DDBJ databases">
        <title>Antimicrobial resistance genes in bacteria isolated from Japanese honey, and their potential for conferring macrolide and lincosamide resistance in the American foulbrood pathogen Paenibacillus larvae.</title>
        <authorList>
            <person name="Okamoto M."/>
            <person name="Kumagai M."/>
            <person name="Kanamori H."/>
            <person name="Takamatsu D."/>
        </authorList>
    </citation>
    <scope>NUCLEOTIDE SEQUENCE [LARGE SCALE GENOMIC DNA]</scope>
    <source>
        <strain evidence="1 2">J6TS1</strain>
    </source>
</reference>